<proteinExistence type="predicted"/>
<name>A0AAP0HFX1_9MAGN</name>
<comment type="caution">
    <text evidence="1">The sequence shown here is derived from an EMBL/GenBank/DDBJ whole genome shotgun (WGS) entry which is preliminary data.</text>
</comment>
<keyword evidence="2" id="KW-1185">Reference proteome</keyword>
<accession>A0AAP0HFX1</accession>
<dbReference type="EMBL" id="JBBNAE010000011">
    <property type="protein sequence ID" value="KAK9085334.1"/>
    <property type="molecule type" value="Genomic_DNA"/>
</dbReference>
<gene>
    <name evidence="1" type="ORF">Sjap_025745</name>
</gene>
<dbReference type="AlphaFoldDB" id="A0AAP0HFX1"/>
<sequence>MQPCSYPLSINSETVRQRLDRVRAYYKLLNLLFEVAKKKSCKFEGVLVLLCCIHM</sequence>
<reference evidence="1 2" key="1">
    <citation type="submission" date="2024-01" db="EMBL/GenBank/DDBJ databases">
        <title>Genome assemblies of Stephania.</title>
        <authorList>
            <person name="Yang L."/>
        </authorList>
    </citation>
    <scope>NUCLEOTIDE SEQUENCE [LARGE SCALE GENOMIC DNA]</scope>
    <source>
        <strain evidence="1">QJT</strain>
        <tissue evidence="1">Leaf</tissue>
    </source>
</reference>
<dbReference type="Proteomes" id="UP001417504">
    <property type="component" value="Unassembled WGS sequence"/>
</dbReference>
<protein>
    <submittedName>
        <fullName evidence="1">Uncharacterized protein</fullName>
    </submittedName>
</protein>
<organism evidence="1 2">
    <name type="scientific">Stephania japonica</name>
    <dbReference type="NCBI Taxonomy" id="461633"/>
    <lineage>
        <taxon>Eukaryota</taxon>
        <taxon>Viridiplantae</taxon>
        <taxon>Streptophyta</taxon>
        <taxon>Embryophyta</taxon>
        <taxon>Tracheophyta</taxon>
        <taxon>Spermatophyta</taxon>
        <taxon>Magnoliopsida</taxon>
        <taxon>Ranunculales</taxon>
        <taxon>Menispermaceae</taxon>
        <taxon>Menispermoideae</taxon>
        <taxon>Cissampelideae</taxon>
        <taxon>Stephania</taxon>
    </lineage>
</organism>
<evidence type="ECO:0000313" key="2">
    <source>
        <dbReference type="Proteomes" id="UP001417504"/>
    </source>
</evidence>
<evidence type="ECO:0000313" key="1">
    <source>
        <dbReference type="EMBL" id="KAK9085334.1"/>
    </source>
</evidence>